<evidence type="ECO:0000313" key="3">
    <source>
        <dbReference type="Proteomes" id="UP000000542"/>
    </source>
</evidence>
<dbReference type="GeneID" id="5655118"/>
<evidence type="ECO:0000256" key="1">
    <source>
        <dbReference type="SAM" id="Phobius"/>
    </source>
</evidence>
<proteinExistence type="predicted"/>
<dbReference type="Proteomes" id="UP000000542">
    <property type="component" value="Chromosome 34"/>
</dbReference>
<keyword evidence="1" id="KW-0472">Membrane</keyword>
<dbReference type="KEGG" id="lma:LMJF_34_3410"/>
<accession>Q4Q2K3</accession>
<protein>
    <submittedName>
        <fullName evidence="2">Uncharacterized protein</fullName>
    </submittedName>
</protein>
<evidence type="ECO:0000313" key="2">
    <source>
        <dbReference type="EMBL" id="CAJ08062.1"/>
    </source>
</evidence>
<feature type="transmembrane region" description="Helical" evidence="1">
    <location>
        <begin position="114"/>
        <end position="132"/>
    </location>
</feature>
<keyword evidence="1" id="KW-1133">Transmembrane helix</keyword>
<dbReference type="VEuPathDB" id="TriTrypDB:LmjF.34.3410"/>
<feature type="transmembrane region" description="Helical" evidence="1">
    <location>
        <begin position="70"/>
        <end position="94"/>
    </location>
</feature>
<dbReference type="RefSeq" id="XP_001686445.1">
    <property type="nucleotide sequence ID" value="XM_001686393.1"/>
</dbReference>
<dbReference type="InParanoid" id="Q4Q2K3"/>
<organism evidence="2 3">
    <name type="scientific">Leishmania major</name>
    <dbReference type="NCBI Taxonomy" id="5664"/>
    <lineage>
        <taxon>Eukaryota</taxon>
        <taxon>Discoba</taxon>
        <taxon>Euglenozoa</taxon>
        <taxon>Kinetoplastea</taxon>
        <taxon>Metakinetoplastina</taxon>
        <taxon>Trypanosomatida</taxon>
        <taxon>Trypanosomatidae</taxon>
        <taxon>Leishmaniinae</taxon>
        <taxon>Leishmania</taxon>
    </lineage>
</organism>
<gene>
    <name evidence="2" type="ORF">LMJF_34_3410</name>
</gene>
<dbReference type="VEuPathDB" id="TriTrypDB:LMJFC_340044400"/>
<dbReference type="HOGENOM" id="CLU_1707669_0_0_1"/>
<keyword evidence="3" id="KW-1185">Reference proteome</keyword>
<sequence>MVVSQLGVIAIALSLSVSVHPSSDRGAFDMEREARWYFVCFSALICLPQLLVFSGFALSRIQEHLRACLAKVSLVFGYTLASLSSSFISFSQPFSEARLTQKTLLSLSAHPPMAQFHPLLLFFFAAGPRIGAQVEVRFTYPKRTHSHTRAWKEE</sequence>
<keyword evidence="1" id="KW-0812">Transmembrane</keyword>
<name>Q4Q2K3_LEIMA</name>
<reference evidence="2 3" key="2">
    <citation type="journal article" date="2011" name="Genome Res.">
        <title>Chromosome and gene copy number variation allow major structural change between species and strains of Leishmania.</title>
        <authorList>
            <person name="Rogers M.B."/>
            <person name="Hilley J.D."/>
            <person name="Dickens N.J."/>
            <person name="Wilkes J."/>
            <person name="Bates P.A."/>
            <person name="Depledge D.P."/>
            <person name="Harris D."/>
            <person name="Her Y."/>
            <person name="Herzyk P."/>
            <person name="Imamura H."/>
            <person name="Otto T.D."/>
            <person name="Sanders M."/>
            <person name="Seeger K."/>
            <person name="Dujardin J.C."/>
            <person name="Berriman M."/>
            <person name="Smith D.F."/>
            <person name="Hertz-Fowler C."/>
            <person name="Mottram J.C."/>
        </authorList>
    </citation>
    <scope>NUCLEOTIDE SEQUENCE [LARGE SCALE GENOMIC DNA]</scope>
    <source>
        <strain evidence="3">MHOM/IL/81/Friedlin</strain>
    </source>
</reference>
<dbReference type="EMBL" id="FR796430">
    <property type="protein sequence ID" value="CAJ08062.1"/>
    <property type="molecule type" value="Genomic_DNA"/>
</dbReference>
<reference evidence="2 3" key="1">
    <citation type="journal article" date="2005" name="Science">
        <title>The genome of the kinetoplastid parasite, Leishmania major.</title>
        <authorList>
            <person name="Ivens A.C."/>
            <person name="Peacock C.S."/>
            <person name="Worthey E.A."/>
            <person name="Murphy L."/>
            <person name="Aggarwal G."/>
            <person name="Berriman M."/>
            <person name="Sisk E."/>
            <person name="Rajandream M.A."/>
            <person name="Adlem E."/>
            <person name="Aert R."/>
            <person name="Anupama A."/>
            <person name="Apostolou Z."/>
            <person name="Attipoe P."/>
            <person name="Bason N."/>
            <person name="Bauser C."/>
            <person name="Beck A."/>
            <person name="Beverley S.M."/>
            <person name="Bianchettin G."/>
            <person name="Borzym K."/>
            <person name="Bothe G."/>
            <person name="Bruschi C.V."/>
            <person name="Collins M."/>
            <person name="Cadag E."/>
            <person name="Ciarloni L."/>
            <person name="Clayton C."/>
            <person name="Coulson R.M."/>
            <person name="Cronin A."/>
            <person name="Cruz A.K."/>
            <person name="Davies R.M."/>
            <person name="De Gaudenzi J."/>
            <person name="Dobson D.E."/>
            <person name="Duesterhoeft A."/>
            <person name="Fazelina G."/>
            <person name="Fosker N."/>
            <person name="Frasch A.C."/>
            <person name="Fraser A."/>
            <person name="Fuchs M."/>
            <person name="Gabel C."/>
            <person name="Goble A."/>
            <person name="Goffeau A."/>
            <person name="Harris D."/>
            <person name="Hertz-Fowler C."/>
            <person name="Hilbert H."/>
            <person name="Horn D."/>
            <person name="Huang Y."/>
            <person name="Klages S."/>
            <person name="Knights A."/>
            <person name="Kube M."/>
            <person name="Larke N."/>
            <person name="Litvin L."/>
            <person name="Lord A."/>
            <person name="Louie T."/>
            <person name="Marra M."/>
            <person name="Masuy D."/>
            <person name="Matthews K."/>
            <person name="Michaeli S."/>
            <person name="Mottram J.C."/>
            <person name="Muller-Auer S."/>
            <person name="Munden H."/>
            <person name="Nelson S."/>
            <person name="Norbertczak H."/>
            <person name="Oliver K."/>
            <person name="O'neil S."/>
            <person name="Pentony M."/>
            <person name="Pohl T.M."/>
            <person name="Price C."/>
            <person name="Purnelle B."/>
            <person name="Quail M.A."/>
            <person name="Rabbinowitsch E."/>
            <person name="Reinhardt R."/>
            <person name="Rieger M."/>
            <person name="Rinta J."/>
            <person name="Robben J."/>
            <person name="Robertson L."/>
            <person name="Ruiz J.C."/>
            <person name="Rutter S."/>
            <person name="Saunders D."/>
            <person name="Schafer M."/>
            <person name="Schein J."/>
            <person name="Schwartz D.C."/>
            <person name="Seeger K."/>
            <person name="Seyler A."/>
            <person name="Sharp S."/>
            <person name="Shin H."/>
            <person name="Sivam D."/>
            <person name="Squares R."/>
            <person name="Squares S."/>
            <person name="Tosato V."/>
            <person name="Vogt C."/>
            <person name="Volckaert G."/>
            <person name="Wambutt R."/>
            <person name="Warren T."/>
            <person name="Wedler H."/>
            <person name="Woodward J."/>
            <person name="Zhou S."/>
            <person name="Zimmermann W."/>
            <person name="Smith D.F."/>
            <person name="Blackwell J.M."/>
            <person name="Stuart K.D."/>
            <person name="Barrell B."/>
            <person name="Myler P.J."/>
        </authorList>
    </citation>
    <scope>NUCLEOTIDE SEQUENCE [LARGE SCALE GENOMIC DNA]</scope>
    <source>
        <strain evidence="3">MHOM/IL/81/Friedlin</strain>
    </source>
</reference>
<dbReference type="AlphaFoldDB" id="Q4Q2K3"/>
<feature type="transmembrane region" description="Helical" evidence="1">
    <location>
        <begin position="34"/>
        <end position="58"/>
    </location>
</feature>